<dbReference type="Pfam" id="PF06233">
    <property type="entry name" value="Usg"/>
    <property type="match status" value="1"/>
</dbReference>
<proteinExistence type="predicted"/>
<dbReference type="HOGENOM" id="CLU_145215_1_0_5"/>
<dbReference type="EMBL" id="CP002083">
    <property type="protein sequence ID" value="ADJ24166.1"/>
    <property type="molecule type" value="Genomic_DNA"/>
</dbReference>
<keyword evidence="2" id="KW-1185">Reference proteome</keyword>
<protein>
    <submittedName>
        <fullName evidence="1">Usg family protein</fullName>
    </submittedName>
</protein>
<evidence type="ECO:0000313" key="2">
    <source>
        <dbReference type="Proteomes" id="UP000002033"/>
    </source>
</evidence>
<dbReference type="KEGG" id="hdn:Hden_2369"/>
<organism evidence="1 2">
    <name type="scientific">Hyphomicrobium denitrificans (strain ATCC 51888 / DSM 1869 / NCIMB 11706 / TK 0415)</name>
    <dbReference type="NCBI Taxonomy" id="582899"/>
    <lineage>
        <taxon>Bacteria</taxon>
        <taxon>Pseudomonadati</taxon>
        <taxon>Pseudomonadota</taxon>
        <taxon>Alphaproteobacteria</taxon>
        <taxon>Hyphomicrobiales</taxon>
        <taxon>Hyphomicrobiaceae</taxon>
        <taxon>Hyphomicrobium</taxon>
    </lineage>
</organism>
<gene>
    <name evidence="1" type="ordered locus">Hden_2369</name>
</gene>
<dbReference type="AlphaFoldDB" id="D8JRU8"/>
<dbReference type="OrthoDB" id="9811054at2"/>
<evidence type="ECO:0000313" key="1">
    <source>
        <dbReference type="EMBL" id="ADJ24166.1"/>
    </source>
</evidence>
<dbReference type="RefSeq" id="WP_013216325.1">
    <property type="nucleotide sequence ID" value="NC_014313.1"/>
</dbReference>
<name>D8JRU8_HYPDA</name>
<dbReference type="InterPro" id="IPR009354">
    <property type="entry name" value="Usg"/>
</dbReference>
<sequence>MTNKDVSNVGGLKAQLAGFSLTTAEILYRLPDHPSLLQSYIWQEYDLAPRFPKLKSFLDFWTATLDGKLFKVTVAHSELIRPAEVRLIGAELRVH</sequence>
<dbReference type="eggNOG" id="COG5425">
    <property type="taxonomic scope" value="Bacteria"/>
</dbReference>
<dbReference type="Proteomes" id="UP000002033">
    <property type="component" value="Chromosome"/>
</dbReference>
<accession>D8JRU8</accession>
<reference evidence="2" key="1">
    <citation type="journal article" date="2011" name="J. Bacteriol.">
        <title>Genome sequences of eight morphologically diverse alphaproteobacteria.</title>
        <authorList>
            <consortium name="US DOE Joint Genome Institute"/>
            <person name="Brown P.J."/>
            <person name="Kysela D.T."/>
            <person name="Buechlein A."/>
            <person name="Hemmerich C."/>
            <person name="Brun Y.V."/>
        </authorList>
    </citation>
    <scope>NUCLEOTIDE SEQUENCE [LARGE SCALE GENOMIC DNA]</scope>
    <source>
        <strain evidence="2">ATCC 51888 / DSM 1869 / NCIB 11706 / TK 0415</strain>
    </source>
</reference>
<dbReference type="STRING" id="582899.Hden_2369"/>